<dbReference type="EMBL" id="JBEOZM010000002">
    <property type="protein sequence ID" value="MER6266681.1"/>
    <property type="molecule type" value="Genomic_DNA"/>
</dbReference>
<gene>
    <name evidence="2" type="ORF">ABT211_05185</name>
</gene>
<accession>A0ABV1T9G5</accession>
<comment type="caution">
    <text evidence="2">The sequence shown here is derived from an EMBL/GenBank/DDBJ whole genome shotgun (WGS) entry which is preliminary data.</text>
</comment>
<sequence>MTTTVVLSEETDQFVRRAAGRPPDPPIQVEEVSRRTPADPAAHISAAAIKAVALSH</sequence>
<dbReference type="Proteomes" id="UP001490365">
    <property type="component" value="Unassembled WGS sequence"/>
</dbReference>
<feature type="region of interest" description="Disordered" evidence="1">
    <location>
        <begin position="17"/>
        <end position="37"/>
    </location>
</feature>
<protein>
    <recommendedName>
        <fullName evidence="4">FXSXX-COOH protein</fullName>
    </recommendedName>
</protein>
<evidence type="ECO:0000313" key="2">
    <source>
        <dbReference type="EMBL" id="MER6266681.1"/>
    </source>
</evidence>
<evidence type="ECO:0000256" key="1">
    <source>
        <dbReference type="SAM" id="MobiDB-lite"/>
    </source>
</evidence>
<organism evidence="2 3">
    <name type="scientific">Streptomyces sp. 900105755</name>
    <dbReference type="NCBI Taxonomy" id="3154389"/>
    <lineage>
        <taxon>Bacteria</taxon>
        <taxon>Bacillati</taxon>
        <taxon>Actinomycetota</taxon>
        <taxon>Actinomycetes</taxon>
        <taxon>Kitasatosporales</taxon>
        <taxon>Streptomycetaceae</taxon>
        <taxon>Streptomyces</taxon>
    </lineage>
</organism>
<proteinExistence type="predicted"/>
<keyword evidence="3" id="KW-1185">Reference proteome</keyword>
<evidence type="ECO:0008006" key="4">
    <source>
        <dbReference type="Google" id="ProtNLM"/>
    </source>
</evidence>
<name>A0ABV1T9G5_9ACTN</name>
<evidence type="ECO:0000313" key="3">
    <source>
        <dbReference type="Proteomes" id="UP001490365"/>
    </source>
</evidence>
<dbReference type="RefSeq" id="WP_351955358.1">
    <property type="nucleotide sequence ID" value="NZ_JBEOZM010000002.1"/>
</dbReference>
<reference evidence="2 3" key="1">
    <citation type="submission" date="2024-06" db="EMBL/GenBank/DDBJ databases">
        <title>The Natural Products Discovery Center: Release of the First 8490 Sequenced Strains for Exploring Actinobacteria Biosynthetic Diversity.</title>
        <authorList>
            <person name="Kalkreuter E."/>
            <person name="Kautsar S.A."/>
            <person name="Yang D."/>
            <person name="Bader C.D."/>
            <person name="Teijaro C.N."/>
            <person name="Fluegel L."/>
            <person name="Davis C.M."/>
            <person name="Simpson J.R."/>
            <person name="Lauterbach L."/>
            <person name="Steele A.D."/>
            <person name="Gui C."/>
            <person name="Meng S."/>
            <person name="Li G."/>
            <person name="Viehrig K."/>
            <person name="Ye F."/>
            <person name="Su P."/>
            <person name="Kiefer A.F."/>
            <person name="Nichols A."/>
            <person name="Cepeda A.J."/>
            <person name="Yan W."/>
            <person name="Fan B."/>
            <person name="Jiang Y."/>
            <person name="Adhikari A."/>
            <person name="Zheng C.-J."/>
            <person name="Schuster L."/>
            <person name="Cowan T.M."/>
            <person name="Smanski M.J."/>
            <person name="Chevrette M.G."/>
            <person name="De Carvalho L.P.S."/>
            <person name="Shen B."/>
        </authorList>
    </citation>
    <scope>NUCLEOTIDE SEQUENCE [LARGE SCALE GENOMIC DNA]</scope>
    <source>
        <strain evidence="2 3">NPDC001694</strain>
    </source>
</reference>